<protein>
    <submittedName>
        <fullName evidence="5">Trehalase-like protein</fullName>
    </submittedName>
</protein>
<name>A0A399RRK2_9BACT</name>
<dbReference type="PANTHER" id="PTHR10412:SF11">
    <property type="entry name" value="MANNOSYL-OLIGOSACCHARIDE GLUCOSIDASE"/>
    <property type="match status" value="1"/>
</dbReference>
<keyword evidence="3" id="KW-0326">Glycosidase</keyword>
<dbReference type="InterPro" id="IPR004888">
    <property type="entry name" value="Glycoside_hydrolase_63"/>
</dbReference>
<evidence type="ECO:0000313" key="6">
    <source>
        <dbReference type="Proteomes" id="UP000266005"/>
    </source>
</evidence>
<evidence type="ECO:0000256" key="1">
    <source>
        <dbReference type="ARBA" id="ARBA00010833"/>
    </source>
</evidence>
<evidence type="ECO:0000259" key="4">
    <source>
        <dbReference type="Pfam" id="PF22422"/>
    </source>
</evidence>
<dbReference type="SUPFAM" id="SSF48208">
    <property type="entry name" value="Six-hairpin glycosidases"/>
    <property type="match status" value="1"/>
</dbReference>
<keyword evidence="6" id="KW-1185">Reference proteome</keyword>
<dbReference type="GO" id="GO:0004573">
    <property type="term" value="F:Glc3Man9GlcNAc2 oligosaccharide glucosidase activity"/>
    <property type="evidence" value="ECO:0007669"/>
    <property type="project" value="InterPro"/>
</dbReference>
<comment type="caution">
    <text evidence="5">The sequence shown here is derived from an EMBL/GenBank/DDBJ whole genome shotgun (WGS) entry which is preliminary data.</text>
</comment>
<dbReference type="InterPro" id="IPR054491">
    <property type="entry name" value="MGH1-like_GH"/>
</dbReference>
<dbReference type="InterPro" id="IPR008928">
    <property type="entry name" value="6-hairpin_glycosidase_sf"/>
</dbReference>
<dbReference type="EMBL" id="QWGE01000005">
    <property type="protein sequence ID" value="RIJ34500.1"/>
    <property type="molecule type" value="Genomic_DNA"/>
</dbReference>
<proteinExistence type="inferred from homology"/>
<organism evidence="5 6">
    <name type="scientific">Pontibacter oryzae</name>
    <dbReference type="NCBI Taxonomy" id="2304593"/>
    <lineage>
        <taxon>Bacteria</taxon>
        <taxon>Pseudomonadati</taxon>
        <taxon>Bacteroidota</taxon>
        <taxon>Cytophagia</taxon>
        <taxon>Cytophagales</taxon>
        <taxon>Hymenobacteraceae</taxon>
        <taxon>Pontibacter</taxon>
    </lineage>
</organism>
<evidence type="ECO:0000256" key="2">
    <source>
        <dbReference type="ARBA" id="ARBA00022801"/>
    </source>
</evidence>
<reference evidence="6" key="1">
    <citation type="submission" date="2018-08" db="EMBL/GenBank/DDBJ databases">
        <title>Mucilaginibacter sp. MYSH2.</title>
        <authorList>
            <person name="Seo T."/>
        </authorList>
    </citation>
    <scope>NUCLEOTIDE SEQUENCE [LARGE SCALE GENOMIC DNA]</scope>
    <source>
        <strain evidence="6">KIRAN</strain>
    </source>
</reference>
<dbReference type="PANTHER" id="PTHR10412">
    <property type="entry name" value="MANNOSYL-OLIGOSACCHARIDE GLUCOSIDASE"/>
    <property type="match status" value="1"/>
</dbReference>
<dbReference type="AlphaFoldDB" id="A0A399RRK2"/>
<dbReference type="InterPro" id="IPR012341">
    <property type="entry name" value="6hp_glycosidase-like_sf"/>
</dbReference>
<feature type="domain" description="Mannosylglycerate hydrolase MGH1-like glycoside hydrolase" evidence="4">
    <location>
        <begin position="38"/>
        <end position="410"/>
    </location>
</feature>
<evidence type="ECO:0000313" key="5">
    <source>
        <dbReference type="EMBL" id="RIJ34500.1"/>
    </source>
</evidence>
<gene>
    <name evidence="5" type="ORF">D1627_16345</name>
</gene>
<dbReference type="GO" id="GO:0006487">
    <property type="term" value="P:protein N-linked glycosylation"/>
    <property type="evidence" value="ECO:0007669"/>
    <property type="project" value="TreeGrafter"/>
</dbReference>
<dbReference type="Pfam" id="PF22422">
    <property type="entry name" value="MGH1-like_GH"/>
    <property type="match status" value="1"/>
</dbReference>
<accession>A0A399RRK2</accession>
<dbReference type="GO" id="GO:0009311">
    <property type="term" value="P:oligosaccharide metabolic process"/>
    <property type="evidence" value="ECO:0007669"/>
    <property type="project" value="InterPro"/>
</dbReference>
<keyword evidence="2" id="KW-0378">Hydrolase</keyword>
<dbReference type="Gene3D" id="1.50.10.10">
    <property type="match status" value="1"/>
</dbReference>
<dbReference type="Proteomes" id="UP000266005">
    <property type="component" value="Unassembled WGS sequence"/>
</dbReference>
<sequence>MTDAQIEAQVREVLYANMIEGQNGGYTFHYTKPSPGTYPFQYFWDTCFHVYTLTALEEYDMAKKHIKSLFQLQEQDGFVGHILYWKHPFPARSTDVFQLRPKSLFRLTKPHMTALVQPPLVAEAVQRIYNRTHDTGFLKEMLPKLKAYYNWLHQNRDFEGEGLLSIISPYESGMDWKASYDPVLNFGPGRANWRLFLKVMWLEMGNFRRGYNLKRIYKQDNFIVKDVAYNTIYAQNLHALAALCAAAKDPDAATYKARAERCSDSILKYMYNPQDYAFYDLAGHNMKQLRIATATIFFPVVLNNIPVHISEAVLERHLLGQDGFHVPFPIPSLSVREPAFNPRESVYIWRGPTWVVFNWFMHRFLLRKGYKEEADGLLLSVKKLITKSGFREYYDPFTGAGHGAHSFTWSGLLLDMIKASQQKTEES</sequence>
<dbReference type="OrthoDB" id="9781878at2"/>
<evidence type="ECO:0000256" key="3">
    <source>
        <dbReference type="ARBA" id="ARBA00023295"/>
    </source>
</evidence>
<comment type="similarity">
    <text evidence="1">Belongs to the glycosyl hydrolase 63 family.</text>
</comment>